<comment type="caution">
    <text evidence="2">The sequence shown here is derived from an EMBL/GenBank/DDBJ whole genome shotgun (WGS) entry which is preliminary data.</text>
</comment>
<evidence type="ECO:0000313" key="2">
    <source>
        <dbReference type="EMBL" id="CAK0856587.1"/>
    </source>
</evidence>
<evidence type="ECO:0000313" key="3">
    <source>
        <dbReference type="Proteomes" id="UP001189429"/>
    </source>
</evidence>
<feature type="non-terminal residue" evidence="2">
    <location>
        <position position="1"/>
    </location>
</feature>
<organism evidence="2 3">
    <name type="scientific">Prorocentrum cordatum</name>
    <dbReference type="NCBI Taxonomy" id="2364126"/>
    <lineage>
        <taxon>Eukaryota</taxon>
        <taxon>Sar</taxon>
        <taxon>Alveolata</taxon>
        <taxon>Dinophyceae</taxon>
        <taxon>Prorocentrales</taxon>
        <taxon>Prorocentraceae</taxon>
        <taxon>Prorocentrum</taxon>
    </lineage>
</organism>
<evidence type="ECO:0000256" key="1">
    <source>
        <dbReference type="SAM" id="MobiDB-lite"/>
    </source>
</evidence>
<dbReference type="EMBL" id="CAUYUJ010015651">
    <property type="protein sequence ID" value="CAK0856587.1"/>
    <property type="molecule type" value="Genomic_DNA"/>
</dbReference>
<evidence type="ECO:0008006" key="4">
    <source>
        <dbReference type="Google" id="ProtNLM"/>
    </source>
</evidence>
<dbReference type="Proteomes" id="UP001189429">
    <property type="component" value="Unassembled WGS sequence"/>
</dbReference>
<keyword evidence="3" id="KW-1185">Reference proteome</keyword>
<gene>
    <name evidence="2" type="ORF">PCOR1329_LOCUS46957</name>
</gene>
<sequence>ALDAALNSGALEGLEARRQLNRRCQPQARTRHAGLLMQLLSWDFSGELLTRMEAFEREISIYEGQTGEQLSNAIKIGIALQRLSESPLKHHMILNAERLEQWVQFREEIASVRGAQAAAAVTPEGSTPMGQGSTPMGPRAFGGKSGGKGGKKERGHGYPQPQHSVGPCRNCGRQGRAKKDC</sequence>
<accession>A0ABN9UBD1</accession>
<protein>
    <recommendedName>
        <fullName evidence="4">CCHC-type domain-containing protein</fullName>
    </recommendedName>
</protein>
<feature type="non-terminal residue" evidence="2">
    <location>
        <position position="181"/>
    </location>
</feature>
<feature type="compositionally biased region" description="Polar residues" evidence="1">
    <location>
        <begin position="124"/>
        <end position="134"/>
    </location>
</feature>
<name>A0ABN9UBD1_9DINO</name>
<proteinExistence type="predicted"/>
<reference evidence="2" key="1">
    <citation type="submission" date="2023-10" db="EMBL/GenBank/DDBJ databases">
        <authorList>
            <person name="Chen Y."/>
            <person name="Shah S."/>
            <person name="Dougan E. K."/>
            <person name="Thang M."/>
            <person name="Chan C."/>
        </authorList>
    </citation>
    <scope>NUCLEOTIDE SEQUENCE [LARGE SCALE GENOMIC DNA]</scope>
</reference>
<feature type="region of interest" description="Disordered" evidence="1">
    <location>
        <begin position="121"/>
        <end position="181"/>
    </location>
</feature>